<dbReference type="EMBL" id="JAENGZ010000585">
    <property type="protein sequence ID" value="KAG6956802.1"/>
    <property type="molecule type" value="Genomic_DNA"/>
</dbReference>
<sequence>MRSLSTLLYNTLRAEEVTIEQESATVLWIAMAGHQTRALRSPTGNRLVVSDNVYTRHTFAKTLLKFTDGEMHLLGTVRINLVDK</sequence>
<dbReference type="Proteomes" id="UP000688947">
    <property type="component" value="Unassembled WGS sequence"/>
</dbReference>
<protein>
    <submittedName>
        <fullName evidence="1">Uncharacterized protein</fullName>
    </submittedName>
</protein>
<evidence type="ECO:0000313" key="2">
    <source>
        <dbReference type="Proteomes" id="UP000688947"/>
    </source>
</evidence>
<evidence type="ECO:0000313" key="1">
    <source>
        <dbReference type="EMBL" id="KAG6956802.1"/>
    </source>
</evidence>
<dbReference type="OrthoDB" id="119168at2759"/>
<dbReference type="AlphaFoldDB" id="A0A8T1UC41"/>
<accession>A0A8T1UC41</accession>
<name>A0A8T1UC41_9STRA</name>
<organism evidence="1 2">
    <name type="scientific">Phytophthora cactorum</name>
    <dbReference type="NCBI Taxonomy" id="29920"/>
    <lineage>
        <taxon>Eukaryota</taxon>
        <taxon>Sar</taxon>
        <taxon>Stramenopiles</taxon>
        <taxon>Oomycota</taxon>
        <taxon>Peronosporomycetes</taxon>
        <taxon>Peronosporales</taxon>
        <taxon>Peronosporaceae</taxon>
        <taxon>Phytophthora</taxon>
    </lineage>
</organism>
<dbReference type="VEuPathDB" id="FungiDB:PC110_g6960"/>
<comment type="caution">
    <text evidence="1">The sequence shown here is derived from an EMBL/GenBank/DDBJ whole genome shotgun (WGS) entry which is preliminary data.</text>
</comment>
<reference evidence="1" key="1">
    <citation type="submission" date="2021-01" db="EMBL/GenBank/DDBJ databases">
        <title>Phytophthora aleatoria, a newly-described species from Pinus radiata is distinct from Phytophthora cactorum isolates based on comparative genomics.</title>
        <authorList>
            <person name="Mcdougal R."/>
            <person name="Panda P."/>
            <person name="Williams N."/>
            <person name="Studholme D.J."/>
        </authorList>
    </citation>
    <scope>NUCLEOTIDE SEQUENCE</scope>
    <source>
        <strain evidence="1">NZFS 3830</strain>
    </source>
</reference>
<proteinExistence type="predicted"/>
<gene>
    <name evidence="1" type="ORF">JG687_00010385</name>
</gene>